<proteinExistence type="predicted"/>
<dbReference type="Proteomes" id="UP000034617">
    <property type="component" value="Unassembled WGS sequence"/>
</dbReference>
<comment type="caution">
    <text evidence="1">The sequence shown here is derived from an EMBL/GenBank/DDBJ whole genome shotgun (WGS) entry which is preliminary data.</text>
</comment>
<organism evidence="1 2">
    <name type="scientific">Candidatus Gottesmanbacteria bacterium GW2011_GWB1_44_11c</name>
    <dbReference type="NCBI Taxonomy" id="1618447"/>
    <lineage>
        <taxon>Bacteria</taxon>
        <taxon>Candidatus Gottesmaniibacteriota</taxon>
    </lineage>
</organism>
<sequence>WKTYTSPRYNYSFSYPNNWYLTPWNESDPKNIFGTHTLQNYDPNKIEKFMTKGFVNWDAFIGGKNALKMDISVTSDPQMIAQNQIEFKNAFLSTGQIIKIGDQSVPLYRPKELGPGPAIDVVALNYEIGKSLRLSVYIYAFRLLEEIDITKSPDWSEVTQILSTFKFTDTPASTPTPTSASNVKILKYTLPDGWQTVQDLSGQFEIGYDPETMKSDPKDSLIYLEKPKTTPGTWQFVGVELRPYSDGSRHQFIYDRLGEKPQAQDLTPSYHEVEYRYNNRSCLFLIGISISQYPQTWGMCDAGGGQALIIWSYDDKAYEQVVQTIRLK</sequence>
<feature type="non-terminal residue" evidence="1">
    <location>
        <position position="1"/>
    </location>
</feature>
<evidence type="ECO:0000313" key="1">
    <source>
        <dbReference type="EMBL" id="KKT34020.1"/>
    </source>
</evidence>
<dbReference type="AlphaFoldDB" id="A0A0G1GHJ9"/>
<reference evidence="1 2" key="1">
    <citation type="journal article" date="2015" name="Nature">
        <title>rRNA introns, odd ribosomes, and small enigmatic genomes across a large radiation of phyla.</title>
        <authorList>
            <person name="Brown C.T."/>
            <person name="Hug L.A."/>
            <person name="Thomas B.C."/>
            <person name="Sharon I."/>
            <person name="Castelle C.J."/>
            <person name="Singh A."/>
            <person name="Wilkins M.J."/>
            <person name="Williams K.H."/>
            <person name="Banfield J.F."/>
        </authorList>
    </citation>
    <scope>NUCLEOTIDE SEQUENCE [LARGE SCALE GENOMIC DNA]</scope>
</reference>
<gene>
    <name evidence="1" type="ORF">UW22_C0085G0001</name>
</gene>
<protein>
    <submittedName>
        <fullName evidence="1">Uncharacterized protein</fullName>
    </submittedName>
</protein>
<dbReference type="EMBL" id="LCHM01000085">
    <property type="protein sequence ID" value="KKT34020.1"/>
    <property type="molecule type" value="Genomic_DNA"/>
</dbReference>
<evidence type="ECO:0000313" key="2">
    <source>
        <dbReference type="Proteomes" id="UP000034617"/>
    </source>
</evidence>
<accession>A0A0G1GHJ9</accession>
<name>A0A0G1GHJ9_9BACT</name>